<reference evidence="1" key="5">
    <citation type="journal article" date="2021" name="G3 (Bethesda)">
        <title>Aegilops tauschii genome assembly Aet v5.0 features greater sequence contiguity and improved annotation.</title>
        <authorList>
            <person name="Wang L."/>
            <person name="Zhu T."/>
            <person name="Rodriguez J.C."/>
            <person name="Deal K.R."/>
            <person name="Dubcovsky J."/>
            <person name="McGuire P.E."/>
            <person name="Lux T."/>
            <person name="Spannagl M."/>
            <person name="Mayer K.F.X."/>
            <person name="Baldrich P."/>
            <person name="Meyers B.C."/>
            <person name="Huo N."/>
            <person name="Gu Y.Q."/>
            <person name="Zhou H."/>
            <person name="Devos K.M."/>
            <person name="Bennetzen J.L."/>
            <person name="Unver T."/>
            <person name="Budak H."/>
            <person name="Gulick P.J."/>
            <person name="Galiba G."/>
            <person name="Kalapos B."/>
            <person name="Nelson D.R."/>
            <person name="Li P."/>
            <person name="You F.M."/>
            <person name="Luo M.C."/>
            <person name="Dvorak J."/>
        </authorList>
    </citation>
    <scope>NUCLEOTIDE SEQUENCE [LARGE SCALE GENOMIC DNA]</scope>
    <source>
        <strain evidence="1">cv. AL8/78</strain>
    </source>
</reference>
<organism evidence="1 2">
    <name type="scientific">Aegilops tauschii subsp. strangulata</name>
    <name type="common">Goatgrass</name>
    <dbReference type="NCBI Taxonomy" id="200361"/>
    <lineage>
        <taxon>Eukaryota</taxon>
        <taxon>Viridiplantae</taxon>
        <taxon>Streptophyta</taxon>
        <taxon>Embryophyta</taxon>
        <taxon>Tracheophyta</taxon>
        <taxon>Spermatophyta</taxon>
        <taxon>Magnoliopsida</taxon>
        <taxon>Liliopsida</taxon>
        <taxon>Poales</taxon>
        <taxon>Poaceae</taxon>
        <taxon>BOP clade</taxon>
        <taxon>Pooideae</taxon>
        <taxon>Triticodae</taxon>
        <taxon>Triticeae</taxon>
        <taxon>Triticinae</taxon>
        <taxon>Aegilops</taxon>
    </lineage>
</organism>
<name>A0A452ZJ57_AEGTS</name>
<reference evidence="1" key="3">
    <citation type="journal article" date="2017" name="Nature">
        <title>Genome sequence of the progenitor of the wheat D genome Aegilops tauschii.</title>
        <authorList>
            <person name="Luo M.C."/>
            <person name="Gu Y.Q."/>
            <person name="Puiu D."/>
            <person name="Wang H."/>
            <person name="Twardziok S.O."/>
            <person name="Deal K.R."/>
            <person name="Huo N."/>
            <person name="Zhu T."/>
            <person name="Wang L."/>
            <person name="Wang Y."/>
            <person name="McGuire P.E."/>
            <person name="Liu S."/>
            <person name="Long H."/>
            <person name="Ramasamy R.K."/>
            <person name="Rodriguez J.C."/>
            <person name="Van S.L."/>
            <person name="Yuan L."/>
            <person name="Wang Z."/>
            <person name="Xia Z."/>
            <person name="Xiao L."/>
            <person name="Anderson O.D."/>
            <person name="Ouyang S."/>
            <person name="Liang Y."/>
            <person name="Zimin A.V."/>
            <person name="Pertea G."/>
            <person name="Qi P."/>
            <person name="Bennetzen J.L."/>
            <person name="Dai X."/>
            <person name="Dawson M.W."/>
            <person name="Muller H.G."/>
            <person name="Kugler K."/>
            <person name="Rivarola-Duarte L."/>
            <person name="Spannagl M."/>
            <person name="Mayer K.F.X."/>
            <person name="Lu F.H."/>
            <person name="Bevan M.W."/>
            <person name="Leroy P."/>
            <person name="Li P."/>
            <person name="You F.M."/>
            <person name="Sun Q."/>
            <person name="Liu Z."/>
            <person name="Lyons E."/>
            <person name="Wicker T."/>
            <person name="Salzberg S.L."/>
            <person name="Devos K.M."/>
            <person name="Dvorak J."/>
        </authorList>
    </citation>
    <scope>NUCLEOTIDE SEQUENCE [LARGE SCALE GENOMIC DNA]</scope>
    <source>
        <strain evidence="1">cv. AL8/78</strain>
    </source>
</reference>
<dbReference type="EnsemblPlants" id="AET1Gv20800300.8">
    <property type="protein sequence ID" value="AET1Gv20800300.8"/>
    <property type="gene ID" value="AET1Gv20800300"/>
</dbReference>
<reference evidence="2" key="1">
    <citation type="journal article" date="2014" name="Science">
        <title>Ancient hybridizations among the ancestral genomes of bread wheat.</title>
        <authorList>
            <consortium name="International Wheat Genome Sequencing Consortium,"/>
            <person name="Marcussen T."/>
            <person name="Sandve S.R."/>
            <person name="Heier L."/>
            <person name="Spannagl M."/>
            <person name="Pfeifer M."/>
            <person name="Jakobsen K.S."/>
            <person name="Wulff B.B."/>
            <person name="Steuernagel B."/>
            <person name="Mayer K.F."/>
            <person name="Olsen O.A."/>
        </authorList>
    </citation>
    <scope>NUCLEOTIDE SEQUENCE [LARGE SCALE GENOMIC DNA]</scope>
    <source>
        <strain evidence="2">cv. AL8/78</strain>
    </source>
</reference>
<dbReference type="AlphaFoldDB" id="A0A452ZJ57"/>
<dbReference type="Proteomes" id="UP000015105">
    <property type="component" value="Chromosome 1D"/>
</dbReference>
<protein>
    <submittedName>
        <fullName evidence="1">Uncharacterized protein</fullName>
    </submittedName>
</protein>
<reference evidence="1" key="4">
    <citation type="submission" date="2019-03" db="UniProtKB">
        <authorList>
            <consortium name="EnsemblPlants"/>
        </authorList>
    </citation>
    <scope>IDENTIFICATION</scope>
</reference>
<sequence>MTRSAPDKIVEIFDGMTLRDLSKRSGATINALQSILADLGERVESEFDSITIDLAELVVLSLSKFKL</sequence>
<dbReference type="Gramene" id="AET1Gv20800300.8">
    <property type="protein sequence ID" value="AET1Gv20800300.8"/>
    <property type="gene ID" value="AET1Gv20800300"/>
</dbReference>
<accession>A0A452ZJ57</accession>
<keyword evidence="2" id="KW-1185">Reference proteome</keyword>
<evidence type="ECO:0000313" key="2">
    <source>
        <dbReference type="Proteomes" id="UP000015105"/>
    </source>
</evidence>
<evidence type="ECO:0000313" key="1">
    <source>
        <dbReference type="EnsemblPlants" id="AET1Gv20800300.8"/>
    </source>
</evidence>
<reference evidence="2" key="2">
    <citation type="journal article" date="2017" name="Nat. Plants">
        <title>The Aegilops tauschii genome reveals multiple impacts of transposons.</title>
        <authorList>
            <person name="Zhao G."/>
            <person name="Zou C."/>
            <person name="Li K."/>
            <person name="Wang K."/>
            <person name="Li T."/>
            <person name="Gao L."/>
            <person name="Zhang X."/>
            <person name="Wang H."/>
            <person name="Yang Z."/>
            <person name="Liu X."/>
            <person name="Jiang W."/>
            <person name="Mao L."/>
            <person name="Kong X."/>
            <person name="Jiao Y."/>
            <person name="Jia J."/>
        </authorList>
    </citation>
    <scope>NUCLEOTIDE SEQUENCE [LARGE SCALE GENOMIC DNA]</scope>
    <source>
        <strain evidence="2">cv. AL8/78</strain>
    </source>
</reference>
<proteinExistence type="predicted"/>